<accession>A0A9W6BC26</accession>
<gene>
    <name evidence="1" type="primary">PLESTMB000362</name>
    <name evidence="1" type="ORF">PLESTB_000217200</name>
</gene>
<proteinExistence type="predicted"/>
<evidence type="ECO:0000313" key="1">
    <source>
        <dbReference type="EMBL" id="GLC49419.1"/>
    </source>
</evidence>
<sequence length="105" mass="11704">MEEGGAVASYVARLEFFVDAPGLPVEGALGVKMAVVDLYRADVLDLGLLHVDLSNPSKNARWLKYGLPVSHLRGKFCVAPVENRTLTKGTVYFMPYTHFTNRDYR</sequence>
<dbReference type="Proteomes" id="UP001165080">
    <property type="component" value="Unassembled WGS sequence"/>
</dbReference>
<dbReference type="AlphaFoldDB" id="A0A9W6BC26"/>
<evidence type="ECO:0000313" key="2">
    <source>
        <dbReference type="Proteomes" id="UP001165080"/>
    </source>
</evidence>
<reference evidence="1 2" key="1">
    <citation type="journal article" date="2023" name="Commun. Biol.">
        <title>Reorganization of the ancestral sex-determining regions during the evolution of trioecy in Pleodorina starrii.</title>
        <authorList>
            <person name="Takahashi K."/>
            <person name="Suzuki S."/>
            <person name="Kawai-Toyooka H."/>
            <person name="Yamamoto K."/>
            <person name="Hamaji T."/>
            <person name="Ootsuki R."/>
            <person name="Yamaguchi H."/>
            <person name="Kawachi M."/>
            <person name="Higashiyama T."/>
            <person name="Nozaki H."/>
        </authorList>
    </citation>
    <scope>NUCLEOTIDE SEQUENCE [LARGE SCALE GENOMIC DNA]</scope>
    <source>
        <strain evidence="1 2">NIES-4479</strain>
    </source>
</reference>
<name>A0A9W6BC26_9CHLO</name>
<dbReference type="EMBL" id="BRXU01000002">
    <property type="protein sequence ID" value="GLC49419.1"/>
    <property type="molecule type" value="Genomic_DNA"/>
</dbReference>
<organism evidence="1 2">
    <name type="scientific">Pleodorina starrii</name>
    <dbReference type="NCBI Taxonomy" id="330485"/>
    <lineage>
        <taxon>Eukaryota</taxon>
        <taxon>Viridiplantae</taxon>
        <taxon>Chlorophyta</taxon>
        <taxon>core chlorophytes</taxon>
        <taxon>Chlorophyceae</taxon>
        <taxon>CS clade</taxon>
        <taxon>Chlamydomonadales</taxon>
        <taxon>Volvocaceae</taxon>
        <taxon>Pleodorina</taxon>
    </lineage>
</organism>
<protein>
    <submittedName>
        <fullName evidence="1">Uncharacterized protein</fullName>
    </submittedName>
</protein>
<comment type="caution">
    <text evidence="1">The sequence shown here is derived from an EMBL/GenBank/DDBJ whole genome shotgun (WGS) entry which is preliminary data.</text>
</comment>
<dbReference type="OrthoDB" id="558426at2759"/>
<keyword evidence="2" id="KW-1185">Reference proteome</keyword>